<dbReference type="NCBIfam" id="TIGR03624">
    <property type="entry name" value="putative hydrolase"/>
    <property type="match status" value="1"/>
</dbReference>
<proteinExistence type="predicted"/>
<keyword evidence="3" id="KW-1185">Reference proteome</keyword>
<dbReference type="Proteomes" id="UP000648663">
    <property type="component" value="Unassembled WGS sequence"/>
</dbReference>
<dbReference type="InterPro" id="IPR018766">
    <property type="entry name" value="Zinicin_2"/>
</dbReference>
<dbReference type="InterPro" id="IPR042271">
    <property type="entry name" value="Zinicin_2_N"/>
</dbReference>
<dbReference type="Gene3D" id="1.20.150.30">
    <property type="entry name" value="Zincin-like metallopeptidase, N-terminal domain"/>
    <property type="match status" value="1"/>
</dbReference>
<accession>A0ABQ2G2E2</accession>
<feature type="region of interest" description="Disordered" evidence="1">
    <location>
        <begin position="1"/>
        <end position="46"/>
    </location>
</feature>
<dbReference type="PANTHER" id="PTHR39420:SF2">
    <property type="entry name" value="HYDROLASE"/>
    <property type="match status" value="1"/>
</dbReference>
<dbReference type="Pfam" id="PF10103">
    <property type="entry name" value="Zincin_2"/>
    <property type="match status" value="1"/>
</dbReference>
<keyword evidence="2" id="KW-0378">Hydrolase</keyword>
<gene>
    <name evidence="2" type="ORF">GCM10011589_29420</name>
</gene>
<feature type="compositionally biased region" description="Gly residues" evidence="1">
    <location>
        <begin position="28"/>
        <end position="46"/>
    </location>
</feature>
<dbReference type="EMBL" id="BMMI01000005">
    <property type="protein sequence ID" value="GGL71210.1"/>
    <property type="molecule type" value="Genomic_DNA"/>
</dbReference>
<evidence type="ECO:0000313" key="3">
    <source>
        <dbReference type="Proteomes" id="UP000648663"/>
    </source>
</evidence>
<feature type="region of interest" description="Disordered" evidence="1">
    <location>
        <begin position="404"/>
        <end position="479"/>
    </location>
</feature>
<comment type="caution">
    <text evidence="2">The sequence shown here is derived from an EMBL/GenBank/DDBJ whole genome shotgun (WGS) entry which is preliminary data.</text>
</comment>
<feature type="compositionally biased region" description="Basic and acidic residues" evidence="1">
    <location>
        <begin position="18"/>
        <end position="27"/>
    </location>
</feature>
<evidence type="ECO:0000313" key="2">
    <source>
        <dbReference type="EMBL" id="GGL71210.1"/>
    </source>
</evidence>
<dbReference type="PANTHER" id="PTHR39420">
    <property type="match status" value="1"/>
</dbReference>
<protein>
    <submittedName>
        <fullName evidence="2">Hydrolase</fullName>
    </submittedName>
</protein>
<organism evidence="2 3">
    <name type="scientific">Modestobacter marinus</name>
    <dbReference type="NCBI Taxonomy" id="477641"/>
    <lineage>
        <taxon>Bacteria</taxon>
        <taxon>Bacillati</taxon>
        <taxon>Actinomycetota</taxon>
        <taxon>Actinomycetes</taxon>
        <taxon>Geodermatophilales</taxon>
        <taxon>Geodermatophilaceae</taxon>
        <taxon>Modestobacter</taxon>
    </lineage>
</organism>
<feature type="compositionally biased region" description="Acidic residues" evidence="1">
    <location>
        <begin position="469"/>
        <end position="479"/>
    </location>
</feature>
<name>A0ABQ2G2E2_9ACTN</name>
<sequence>MRGYGGVMSDLPFGFGPPDRDPERRGEPGGQGGDGPGGNDPFGLGALFGGAGAGGGNPAELLGKMPLFAELQKLMNWSGGPVNWDLARQGAISQLAPGHQPTSAGEQAAVTEAMRLADLWLDQVTDLPSGVDRGLAWSRVEWVEQTLPAWTALIDPLAERVVAAMTSALPTEAASIAGPLAGIMGQMGGVMFGAQVGQALAKLADEVTTSTDVGLPLGPQGAGVLVPQNVAAFGAGLDRPEDEVRLFLALREAAHQRLYAHVPWLRQQLTDAVHAYARGIHVDREAIERGLNDAMSGMEGGLDPSDPESIQKLLGSGLLEPEETPEQQMALRRLETLLALVEGWVDSVVSAAAAERLPGHSALAETMRRRRASGGPAEQTFATLVGLELRPRRLRDASTVWGAMAQQHGPAERDRLWSHPDLLPTSDDLDEPLDFVARQGAGDPFAELTGGMGEQSDGTPPEEGGSTPDGEDGGAEPRA</sequence>
<evidence type="ECO:0000256" key="1">
    <source>
        <dbReference type="SAM" id="MobiDB-lite"/>
    </source>
</evidence>
<dbReference type="SUPFAM" id="SSF55486">
    <property type="entry name" value="Metalloproteases ('zincins'), catalytic domain"/>
    <property type="match status" value="1"/>
</dbReference>
<reference evidence="3" key="1">
    <citation type="journal article" date="2019" name="Int. J. Syst. Evol. Microbiol.">
        <title>The Global Catalogue of Microorganisms (GCM) 10K type strain sequencing project: providing services to taxonomists for standard genome sequencing and annotation.</title>
        <authorList>
            <consortium name="The Broad Institute Genomics Platform"/>
            <consortium name="The Broad Institute Genome Sequencing Center for Infectious Disease"/>
            <person name="Wu L."/>
            <person name="Ma J."/>
        </authorList>
    </citation>
    <scope>NUCLEOTIDE SEQUENCE [LARGE SCALE GENOMIC DNA]</scope>
    <source>
        <strain evidence="3">CGMCC 4.5581</strain>
    </source>
</reference>
<dbReference type="GO" id="GO:0016787">
    <property type="term" value="F:hydrolase activity"/>
    <property type="evidence" value="ECO:0007669"/>
    <property type="project" value="UniProtKB-KW"/>
</dbReference>